<proteinExistence type="predicted"/>
<evidence type="ECO:0000313" key="2">
    <source>
        <dbReference type="Proteomes" id="UP000439022"/>
    </source>
</evidence>
<dbReference type="RefSeq" id="WP_151161386.1">
    <property type="nucleotide sequence ID" value="NZ_WKJO01000001.1"/>
</dbReference>
<dbReference type="EMBL" id="WKJO01000001">
    <property type="protein sequence ID" value="MRX20719.1"/>
    <property type="molecule type" value="Genomic_DNA"/>
</dbReference>
<name>A0A6A8GD21_9EURY</name>
<keyword evidence="2" id="KW-1185">Reference proteome</keyword>
<sequence length="226" mass="24938">MRLPSPRTRRILLGLLLVTNPFWGPALEVTGTDYVYESAEITVEENRLVVADEGAVFEMHHGIDGFDCSFGMTDTRYCTLEALTLNESVEVDHPTIVSSTSGYLATEEQYLAYSDGRVYAYNSAWEDGHFVLSTERVSAATALDDVAQSLSTYPNPAAERAIRTEQIQTDEPLWADEGEGRVFELDGTYYVVYQSGSKGTASNPKAEAMLSFFGVVYGAVVLLERD</sequence>
<evidence type="ECO:0000313" key="1">
    <source>
        <dbReference type="EMBL" id="MRX20719.1"/>
    </source>
</evidence>
<comment type="caution">
    <text evidence="1">The sequence shown here is derived from an EMBL/GenBank/DDBJ whole genome shotgun (WGS) entry which is preliminary data.</text>
</comment>
<protein>
    <submittedName>
        <fullName evidence="1">Uncharacterized protein</fullName>
    </submittedName>
</protein>
<dbReference type="Proteomes" id="UP000439022">
    <property type="component" value="Unassembled WGS sequence"/>
</dbReference>
<reference evidence="1 2" key="1">
    <citation type="submission" date="2019-11" db="EMBL/GenBank/DDBJ databases">
        <title>Whole genome sequence of Haloferax sp. MBLA0076.</title>
        <authorList>
            <person name="Seo M.-J."/>
            <person name="Cho E.-S."/>
        </authorList>
    </citation>
    <scope>NUCLEOTIDE SEQUENCE [LARGE SCALE GENOMIC DNA]</scope>
    <source>
        <strain evidence="1 2">MBLA0076</strain>
    </source>
</reference>
<gene>
    <name evidence="1" type="ORF">GJR96_01915</name>
</gene>
<organism evidence="1 2">
    <name type="scientific">Haloferax litoreum</name>
    <dbReference type="NCBI Taxonomy" id="2666140"/>
    <lineage>
        <taxon>Archaea</taxon>
        <taxon>Methanobacteriati</taxon>
        <taxon>Methanobacteriota</taxon>
        <taxon>Stenosarchaea group</taxon>
        <taxon>Halobacteria</taxon>
        <taxon>Halobacteriales</taxon>
        <taxon>Haloferacaceae</taxon>
        <taxon>Haloferax</taxon>
    </lineage>
</organism>
<accession>A0A6A8GD21</accession>
<dbReference type="AlphaFoldDB" id="A0A6A8GD21"/>